<protein>
    <submittedName>
        <fullName evidence="2">DUF1765-domain-containing protein</fullName>
    </submittedName>
</protein>
<evidence type="ECO:0000313" key="3">
    <source>
        <dbReference type="Proteomes" id="UP000275078"/>
    </source>
</evidence>
<name>A0A3N4IHL9_ASCIM</name>
<dbReference type="PANTHER" id="PTHR37988:SF1">
    <property type="entry name" value="UPF0592 MEMBRANE PROTEIN C7D4.03C"/>
    <property type="match status" value="1"/>
</dbReference>
<sequence>MAASTKATLLGVNIFSFKESIFNQKPAVTVTPQPTPKSSNPPASRTRQRSATVSRAADGGYDASAHRTQAEKPKTTRTFSLKSSSSVSFTSSGSFLDRKDTTQVVTKTMDAASTKNTSDKSKRVQRAHSTASSIGRPKMTVDSFLQPSSKIPDTSYEPQVIASTAVADRRSLVDGLLGRSYATPETSRSTSPSSRDDRSKDDGVSTPASSISLSDKSSTKEDGDDKKAGKRAKGLQHVESRRGRRPLSMMFSRNAVSEPTVPTVSGAPPLVYSHSTLEPPSTLQPHANTLRRPRDELSEGFKSLESEYSKFQSKSGIQKANILRTSLITFLRRHQDRASAGVTYDELDRRIRCLHRWWTGLLAQLKNRSAGAIAGADRTVYLEGVVGIMCRPEWRPPQSEFAPTCQEIVESRNASSASLASTASHYSVRKSVHHNIKTLFTRTLMETFAFATDKMGQPTTPGSMVAFSGKVMAYAFFFCAEVSEMMLALWNVQPHAVRRVVQAYQSDRATDFHGLSEFVLGSFPHHLRKLGFTGQVKFLRQLKAPKQPPIGTNVDWNGPWIPRWCGKDTDLLFVFFRHYHLLLADYLLPSASNNARLCAPGFVQVMAQMLSIFDESLNRKPAKTPSARELPGASTITFDDVLADASLLSASVQVPNRNAAKPMAGNKLVILLRDIVYQKTPASEACNDEHISTLILALHTSTKNLKMYDTDASIALCDLLEEVIPLLLHAEKKSPMRSKYVDWDFWLLVWKKMLESNNTMTELRTICLLYNFWEIIREDVDLKRAIVVEWLLSEDVWDKYFTHWCPMVRAYFLRFLCWRVGRYDGVQADEADSLMFQLLSTRLRTSYGHHIYLRDMAEANGTGLPSAQPCLPAPGRRLIILRNDEGAQANSVMFSEGATPTVLPTLVTTNATRSRSSSSISGLSDDELAELNGSLSTSSRTNEAPKKRWSFMRSWGFGSGSSSPEKEPSPPRTPETVITTATKAPAPPVISTGPAATFKFSLEWWNQPLLGIPNRIPTRLPNPSQAFIDTKYGQQPHFVAVPDSMEVLSTAKHNWKYAGRALAEWNAIVWEHENFFERRKNEGRLTLQDIETPTLGMDGLKKL</sequence>
<dbReference type="AlphaFoldDB" id="A0A3N4IHL9"/>
<feature type="compositionally biased region" description="Low complexity" evidence="1">
    <location>
        <begin position="76"/>
        <end position="94"/>
    </location>
</feature>
<feature type="region of interest" description="Disordered" evidence="1">
    <location>
        <begin position="25"/>
        <end position="94"/>
    </location>
</feature>
<dbReference type="InterPro" id="IPR013887">
    <property type="entry name" value="UPF0592"/>
</dbReference>
<dbReference type="PANTHER" id="PTHR37988">
    <property type="entry name" value="UPF0592 MEMBRANE PROTEIN C7D4.03C"/>
    <property type="match status" value="1"/>
</dbReference>
<feature type="compositionally biased region" description="Polar residues" evidence="1">
    <location>
        <begin position="143"/>
        <end position="152"/>
    </location>
</feature>
<gene>
    <name evidence="2" type="ORF">BJ508DRAFT_7216</name>
</gene>
<dbReference type="STRING" id="1160509.A0A3N4IHL9"/>
<accession>A0A3N4IHL9</accession>
<organism evidence="2 3">
    <name type="scientific">Ascobolus immersus RN42</name>
    <dbReference type="NCBI Taxonomy" id="1160509"/>
    <lineage>
        <taxon>Eukaryota</taxon>
        <taxon>Fungi</taxon>
        <taxon>Dikarya</taxon>
        <taxon>Ascomycota</taxon>
        <taxon>Pezizomycotina</taxon>
        <taxon>Pezizomycetes</taxon>
        <taxon>Pezizales</taxon>
        <taxon>Ascobolaceae</taxon>
        <taxon>Ascobolus</taxon>
    </lineage>
</organism>
<dbReference type="EMBL" id="ML119654">
    <property type="protein sequence ID" value="RPA85339.1"/>
    <property type="molecule type" value="Genomic_DNA"/>
</dbReference>
<feature type="compositionally biased region" description="Basic and acidic residues" evidence="1">
    <location>
        <begin position="194"/>
        <end position="203"/>
    </location>
</feature>
<reference evidence="2 3" key="1">
    <citation type="journal article" date="2018" name="Nat. Ecol. Evol.">
        <title>Pezizomycetes genomes reveal the molecular basis of ectomycorrhizal truffle lifestyle.</title>
        <authorList>
            <person name="Murat C."/>
            <person name="Payen T."/>
            <person name="Noel B."/>
            <person name="Kuo A."/>
            <person name="Morin E."/>
            <person name="Chen J."/>
            <person name="Kohler A."/>
            <person name="Krizsan K."/>
            <person name="Balestrini R."/>
            <person name="Da Silva C."/>
            <person name="Montanini B."/>
            <person name="Hainaut M."/>
            <person name="Levati E."/>
            <person name="Barry K.W."/>
            <person name="Belfiori B."/>
            <person name="Cichocki N."/>
            <person name="Clum A."/>
            <person name="Dockter R.B."/>
            <person name="Fauchery L."/>
            <person name="Guy J."/>
            <person name="Iotti M."/>
            <person name="Le Tacon F."/>
            <person name="Lindquist E.A."/>
            <person name="Lipzen A."/>
            <person name="Malagnac F."/>
            <person name="Mello A."/>
            <person name="Molinier V."/>
            <person name="Miyauchi S."/>
            <person name="Poulain J."/>
            <person name="Riccioni C."/>
            <person name="Rubini A."/>
            <person name="Sitrit Y."/>
            <person name="Splivallo R."/>
            <person name="Traeger S."/>
            <person name="Wang M."/>
            <person name="Zifcakova L."/>
            <person name="Wipf D."/>
            <person name="Zambonelli A."/>
            <person name="Paolocci F."/>
            <person name="Nowrousian M."/>
            <person name="Ottonello S."/>
            <person name="Baldrian P."/>
            <person name="Spatafora J.W."/>
            <person name="Henrissat B."/>
            <person name="Nagy L.G."/>
            <person name="Aury J.M."/>
            <person name="Wincker P."/>
            <person name="Grigoriev I.V."/>
            <person name="Bonfante P."/>
            <person name="Martin F.M."/>
        </authorList>
    </citation>
    <scope>NUCLEOTIDE SEQUENCE [LARGE SCALE GENOMIC DNA]</scope>
    <source>
        <strain evidence="2 3">RN42</strain>
    </source>
</reference>
<feature type="region of interest" description="Disordered" evidence="1">
    <location>
        <begin position="177"/>
        <end position="249"/>
    </location>
</feature>
<dbReference type="Proteomes" id="UP000275078">
    <property type="component" value="Unassembled WGS sequence"/>
</dbReference>
<proteinExistence type="predicted"/>
<feature type="compositionally biased region" description="Polar residues" evidence="1">
    <location>
        <begin position="30"/>
        <end position="53"/>
    </location>
</feature>
<dbReference type="Pfam" id="PF08578">
    <property type="entry name" value="DUF1765"/>
    <property type="match status" value="1"/>
</dbReference>
<keyword evidence="3" id="KW-1185">Reference proteome</keyword>
<feature type="compositionally biased region" description="Basic and acidic residues" evidence="1">
    <location>
        <begin position="64"/>
        <end position="74"/>
    </location>
</feature>
<feature type="region of interest" description="Disordered" evidence="1">
    <location>
        <begin position="110"/>
        <end position="156"/>
    </location>
</feature>
<feature type="compositionally biased region" description="Basic and acidic residues" evidence="1">
    <location>
        <begin position="217"/>
        <end position="227"/>
    </location>
</feature>
<evidence type="ECO:0000256" key="1">
    <source>
        <dbReference type="SAM" id="MobiDB-lite"/>
    </source>
</evidence>
<evidence type="ECO:0000313" key="2">
    <source>
        <dbReference type="EMBL" id="RPA85339.1"/>
    </source>
</evidence>
<dbReference type="OrthoDB" id="296767at2759"/>